<evidence type="ECO:0000256" key="1">
    <source>
        <dbReference type="SAM" id="Phobius"/>
    </source>
</evidence>
<dbReference type="KEGG" id="mpp:MICPUCDRAFT_43164"/>
<organism evidence="3">
    <name type="scientific">Micromonas pusilla (strain CCMP1545)</name>
    <name type="common">Picoplanktonic green alga</name>
    <dbReference type="NCBI Taxonomy" id="564608"/>
    <lineage>
        <taxon>Eukaryota</taxon>
        <taxon>Viridiplantae</taxon>
        <taxon>Chlorophyta</taxon>
        <taxon>Mamiellophyceae</taxon>
        <taxon>Mamiellales</taxon>
        <taxon>Mamiellaceae</taxon>
        <taxon>Micromonas</taxon>
    </lineage>
</organism>
<evidence type="ECO:0000313" key="2">
    <source>
        <dbReference type="EMBL" id="EEH51579.1"/>
    </source>
</evidence>
<protein>
    <submittedName>
        <fullName evidence="2">Predicted protein</fullName>
    </submittedName>
</protein>
<feature type="transmembrane region" description="Helical" evidence="1">
    <location>
        <begin position="137"/>
        <end position="160"/>
    </location>
</feature>
<gene>
    <name evidence="2" type="ORF">MICPUCDRAFT_43164</name>
</gene>
<dbReference type="AlphaFoldDB" id="C1N7S2"/>
<keyword evidence="1" id="KW-0472">Membrane</keyword>
<feature type="transmembrane region" description="Helical" evidence="1">
    <location>
        <begin position="37"/>
        <end position="57"/>
    </location>
</feature>
<dbReference type="GeneID" id="9689584"/>
<sequence length="174" mass="19945">MLAIVYVSAFVVAAWAPFAYHHRAVHGVVNPTHLALTLFNAINLLICLWENALYLHVKKIRKKYLAMKRTLGHGTFPPKLCLFEDVSLRDALTYEHWGIVWATYSLLDPSYSDQMLYGTVLYFGNYLKNQYYRGTSAAYVGLVVAMNAIWIVFPAAWMWMCWGMIRTGSLDALR</sequence>
<evidence type="ECO:0000313" key="3">
    <source>
        <dbReference type="Proteomes" id="UP000001876"/>
    </source>
</evidence>
<name>C1N7S2_MICPC</name>
<dbReference type="Proteomes" id="UP000001876">
    <property type="component" value="Unassembled WGS sequence"/>
</dbReference>
<proteinExistence type="predicted"/>
<keyword evidence="1" id="KW-1133">Transmembrane helix</keyword>
<accession>C1N7S2</accession>
<dbReference type="RefSeq" id="XP_003063957.1">
    <property type="nucleotide sequence ID" value="XM_003063911.1"/>
</dbReference>
<reference evidence="2 3" key="1">
    <citation type="journal article" date="2009" name="Science">
        <title>Green evolution and dynamic adaptations revealed by genomes of the marine picoeukaryotes Micromonas.</title>
        <authorList>
            <person name="Worden A.Z."/>
            <person name="Lee J.H."/>
            <person name="Mock T."/>
            <person name="Rouze P."/>
            <person name="Simmons M.P."/>
            <person name="Aerts A.L."/>
            <person name="Allen A.E."/>
            <person name="Cuvelier M.L."/>
            <person name="Derelle E."/>
            <person name="Everett M.V."/>
            <person name="Foulon E."/>
            <person name="Grimwood J."/>
            <person name="Gundlach H."/>
            <person name="Henrissat B."/>
            <person name="Napoli C."/>
            <person name="McDonald S.M."/>
            <person name="Parker M.S."/>
            <person name="Rombauts S."/>
            <person name="Salamov A."/>
            <person name="Von Dassow P."/>
            <person name="Badger J.H."/>
            <person name="Coutinho P.M."/>
            <person name="Demir E."/>
            <person name="Dubchak I."/>
            <person name="Gentemann C."/>
            <person name="Eikrem W."/>
            <person name="Gready J.E."/>
            <person name="John U."/>
            <person name="Lanier W."/>
            <person name="Lindquist E.A."/>
            <person name="Lucas S."/>
            <person name="Mayer K.F."/>
            <person name="Moreau H."/>
            <person name="Not F."/>
            <person name="Otillar R."/>
            <person name="Panaud O."/>
            <person name="Pangilinan J."/>
            <person name="Paulsen I."/>
            <person name="Piegu B."/>
            <person name="Poliakov A."/>
            <person name="Robbens S."/>
            <person name="Schmutz J."/>
            <person name="Toulza E."/>
            <person name="Wyss T."/>
            <person name="Zelensky A."/>
            <person name="Zhou K."/>
            <person name="Armbrust E.V."/>
            <person name="Bhattacharya D."/>
            <person name="Goodenough U.W."/>
            <person name="Van de Peer Y."/>
            <person name="Grigoriev I.V."/>
        </authorList>
    </citation>
    <scope>NUCLEOTIDE SEQUENCE [LARGE SCALE GENOMIC DNA]</scope>
    <source>
        <strain evidence="2 3">CCMP1545</strain>
    </source>
</reference>
<dbReference type="OrthoDB" id="496634at2759"/>
<keyword evidence="1" id="KW-0812">Transmembrane</keyword>
<dbReference type="OMA" id="ICLWENA"/>
<dbReference type="EMBL" id="GG663750">
    <property type="protein sequence ID" value="EEH51579.1"/>
    <property type="molecule type" value="Genomic_DNA"/>
</dbReference>
<keyword evidence="3" id="KW-1185">Reference proteome</keyword>